<reference evidence="10" key="2">
    <citation type="submission" date="2011-02" db="EMBL/GenBank/DDBJ databases">
        <authorList>
            <person name="MacLean D."/>
        </authorList>
    </citation>
    <scope>NUCLEOTIDE SEQUENCE</scope>
</reference>
<dbReference type="Pfam" id="PF01261">
    <property type="entry name" value="AP_endonuc_2"/>
    <property type="match status" value="1"/>
</dbReference>
<dbReference type="GO" id="GO:0003677">
    <property type="term" value="F:DNA binding"/>
    <property type="evidence" value="ECO:0007669"/>
    <property type="project" value="InterPro"/>
</dbReference>
<keyword evidence="5" id="KW-0378">Hydrolase</keyword>
<feature type="domain" description="Xylose isomerase-like TIM barrel" evidence="9">
    <location>
        <begin position="42"/>
        <end position="327"/>
    </location>
</feature>
<dbReference type="PANTHER" id="PTHR21445">
    <property type="entry name" value="ENDONUCLEASE IV ENDODEOXYRIBONUCLEASE IV"/>
    <property type="match status" value="1"/>
</dbReference>
<evidence type="ECO:0000256" key="8">
    <source>
        <dbReference type="SAM" id="MobiDB-lite"/>
    </source>
</evidence>
<evidence type="ECO:0000259" key="9">
    <source>
        <dbReference type="Pfam" id="PF01261"/>
    </source>
</evidence>
<dbReference type="PROSITE" id="PS00731">
    <property type="entry name" value="AP_NUCLEASE_F2_3"/>
    <property type="match status" value="1"/>
</dbReference>
<keyword evidence="4" id="KW-0227">DNA damage</keyword>
<evidence type="ECO:0000256" key="4">
    <source>
        <dbReference type="ARBA" id="ARBA00022763"/>
    </source>
</evidence>
<evidence type="ECO:0000256" key="7">
    <source>
        <dbReference type="ARBA" id="ARBA00023204"/>
    </source>
</evidence>
<dbReference type="PROSITE" id="PS00729">
    <property type="entry name" value="AP_NUCLEASE_F2_1"/>
    <property type="match status" value="1"/>
</dbReference>
<evidence type="ECO:0000256" key="6">
    <source>
        <dbReference type="ARBA" id="ARBA00022833"/>
    </source>
</evidence>
<dbReference type="HAMAP" id="MF_00152">
    <property type="entry name" value="Nfo"/>
    <property type="match status" value="1"/>
</dbReference>
<dbReference type="NCBIfam" id="TIGR00587">
    <property type="entry name" value="nfo"/>
    <property type="match status" value="1"/>
</dbReference>
<keyword evidence="6" id="KW-0862">Zinc</keyword>
<dbReference type="SUPFAM" id="SSF51658">
    <property type="entry name" value="Xylose isomerase-like"/>
    <property type="match status" value="1"/>
</dbReference>
<dbReference type="GO" id="GO:0003906">
    <property type="term" value="F:DNA-(apurinic or apyrimidinic site) endonuclease activity"/>
    <property type="evidence" value="ECO:0007669"/>
    <property type="project" value="TreeGrafter"/>
</dbReference>
<keyword evidence="3" id="KW-0479">Metal-binding</keyword>
<dbReference type="GO" id="GO:0008270">
    <property type="term" value="F:zinc ion binding"/>
    <property type="evidence" value="ECO:0007669"/>
    <property type="project" value="InterPro"/>
</dbReference>
<comment type="similarity">
    <text evidence="2">Belongs to the AP endonuclease 2 family.</text>
</comment>
<proteinExistence type="inferred from homology"/>
<dbReference type="EMBL" id="FR824073">
    <property type="protein sequence ID" value="CCA16950.1"/>
    <property type="molecule type" value="Genomic_DNA"/>
</dbReference>
<gene>
    <name evidence="10" type="primary">AlNc14C28G2680</name>
    <name evidence="10" type="ORF">ALNC14_030930</name>
</gene>
<evidence type="ECO:0000256" key="5">
    <source>
        <dbReference type="ARBA" id="ARBA00022801"/>
    </source>
</evidence>
<comment type="cofactor">
    <cofactor evidence="1">
        <name>Zn(2+)</name>
        <dbReference type="ChEBI" id="CHEBI:29105"/>
    </cofactor>
</comment>
<sequence length="357" mass="40389">MRPQRILGAHISASGGLEALLKNAHATGPYARCFAFFIRPRMTWKPFPPFSSEIASGFRKNLQSSGQFCLNHVAVHGSYLINLASHNPELRAKSVELMTEEVSKCEQLGIPHYVFHPGSCTGHTFVRAKKRSRNEEEARINESLEESLRTQSKRFVAESVQEVLSRTSQVALVLENTAGQGNCIGADLNELREILDSVEMLWHQDEQKRSPERLGICLDTCHLFASGTCIDKDGKDLFLETSEGAYEALWRLIFDSIGAQWMHRNVLKVVHLNDSKAPAASRKDQHANIGKGYIPIEFFQWIMQSDHFKEIPMILETPRKKARRKRTPNKVEKAAVSEVEHPSAEEEIDLLLSWSEK</sequence>
<organism evidence="10">
    <name type="scientific">Albugo laibachii Nc14</name>
    <dbReference type="NCBI Taxonomy" id="890382"/>
    <lineage>
        <taxon>Eukaryota</taxon>
        <taxon>Sar</taxon>
        <taxon>Stramenopiles</taxon>
        <taxon>Oomycota</taxon>
        <taxon>Peronosporomycetes</taxon>
        <taxon>Albuginales</taxon>
        <taxon>Albuginaceae</taxon>
        <taxon>Albugo</taxon>
    </lineage>
</organism>
<feature type="region of interest" description="Disordered" evidence="8">
    <location>
        <begin position="319"/>
        <end position="339"/>
    </location>
</feature>
<name>F0W751_9STRA</name>
<dbReference type="SMART" id="SM00518">
    <property type="entry name" value="AP2Ec"/>
    <property type="match status" value="1"/>
</dbReference>
<dbReference type="PANTHER" id="PTHR21445:SF0">
    <property type="entry name" value="APURINIC-APYRIMIDINIC ENDONUCLEASE"/>
    <property type="match status" value="1"/>
</dbReference>
<dbReference type="InterPro" id="IPR013022">
    <property type="entry name" value="Xyl_isomerase-like_TIM-brl"/>
</dbReference>
<protein>
    <submittedName>
        <fullName evidence="10">Uncharacterized protein AlNc14C28G2680</fullName>
    </submittedName>
</protein>
<dbReference type="Gene3D" id="3.20.20.150">
    <property type="entry name" value="Divalent-metal-dependent TIM barrel enzymes"/>
    <property type="match status" value="1"/>
</dbReference>
<evidence type="ECO:0000256" key="3">
    <source>
        <dbReference type="ARBA" id="ARBA00022723"/>
    </source>
</evidence>
<evidence type="ECO:0000256" key="2">
    <source>
        <dbReference type="ARBA" id="ARBA00005340"/>
    </source>
</evidence>
<dbReference type="CDD" id="cd00019">
    <property type="entry name" value="AP2Ec"/>
    <property type="match status" value="1"/>
</dbReference>
<dbReference type="InterPro" id="IPR018246">
    <property type="entry name" value="AP_endonuc_F2_Zn_BS"/>
</dbReference>
<keyword evidence="7" id="KW-0234">DNA repair</keyword>
<reference evidence="10" key="1">
    <citation type="journal article" date="2011" name="PLoS Biol.">
        <title>Gene gain and loss during evolution of obligate parasitism in the white rust pathogen of Arabidopsis thaliana.</title>
        <authorList>
            <person name="Kemen E."/>
            <person name="Gardiner A."/>
            <person name="Schultz-Larsen T."/>
            <person name="Kemen A.C."/>
            <person name="Balmuth A.L."/>
            <person name="Robert-Seilaniantz A."/>
            <person name="Bailey K."/>
            <person name="Holub E."/>
            <person name="Studholme D.J."/>
            <person name="Maclean D."/>
            <person name="Jones J.D."/>
        </authorList>
    </citation>
    <scope>NUCLEOTIDE SEQUENCE</scope>
</reference>
<accession>F0W751</accession>
<dbReference type="GO" id="GO:0008081">
    <property type="term" value="F:phosphoric diester hydrolase activity"/>
    <property type="evidence" value="ECO:0007669"/>
    <property type="project" value="TreeGrafter"/>
</dbReference>
<dbReference type="PROSITE" id="PS00730">
    <property type="entry name" value="AP_NUCLEASE_F2_2"/>
    <property type="match status" value="1"/>
</dbReference>
<feature type="compositionally biased region" description="Basic and acidic residues" evidence="8">
    <location>
        <begin position="329"/>
        <end position="339"/>
    </location>
</feature>
<dbReference type="GO" id="GO:0006284">
    <property type="term" value="P:base-excision repair"/>
    <property type="evidence" value="ECO:0007669"/>
    <property type="project" value="TreeGrafter"/>
</dbReference>
<dbReference type="AlphaFoldDB" id="F0W751"/>
<evidence type="ECO:0000313" key="10">
    <source>
        <dbReference type="EMBL" id="CCA16950.1"/>
    </source>
</evidence>
<dbReference type="HOGENOM" id="CLU_025885_0_3_1"/>
<dbReference type="PROSITE" id="PS51432">
    <property type="entry name" value="AP_NUCLEASE_F2_4"/>
    <property type="match status" value="1"/>
</dbReference>
<dbReference type="InterPro" id="IPR036237">
    <property type="entry name" value="Xyl_isomerase-like_sf"/>
</dbReference>
<evidence type="ECO:0000256" key="1">
    <source>
        <dbReference type="ARBA" id="ARBA00001947"/>
    </source>
</evidence>
<dbReference type="InterPro" id="IPR001719">
    <property type="entry name" value="AP_endonuc_2"/>
</dbReference>